<protein>
    <submittedName>
        <fullName evidence="1">Uncharacterized protein</fullName>
    </submittedName>
</protein>
<reference evidence="1" key="1">
    <citation type="submission" date="2022-08" db="EMBL/GenBank/DDBJ databases">
        <authorList>
            <consortium name="DOE Joint Genome Institute"/>
            <person name="Min B."/>
            <person name="Riley R."/>
            <person name="Sierra-Patev S."/>
            <person name="Naranjo-Ortiz M."/>
            <person name="Looney B."/>
            <person name="Konkel Z."/>
            <person name="Slot J.C."/>
            <person name="Sakamoto Y."/>
            <person name="Steenwyk J.L."/>
            <person name="Rokas A."/>
            <person name="Carro J."/>
            <person name="Camarero S."/>
            <person name="Ferreira P."/>
            <person name="Molpeceres G."/>
            <person name="Ruiz-Duenas F.J."/>
            <person name="Serrano A."/>
            <person name="Henrissat B."/>
            <person name="Drula E."/>
            <person name="Hughes K.W."/>
            <person name="Mata J.L."/>
            <person name="Ishikawa N.K."/>
            <person name="Vargas-Isla R."/>
            <person name="Ushijima S."/>
            <person name="Smith C.A."/>
            <person name="Ahrendt S."/>
            <person name="Andreopoulos W."/>
            <person name="He G."/>
            <person name="Labutti K."/>
            <person name="Lipzen A."/>
            <person name="Ng V."/>
            <person name="Sandor L."/>
            <person name="Barry K."/>
            <person name="Martinez A.T."/>
            <person name="Xiao Y."/>
            <person name="Gibbons J.G."/>
            <person name="Terashima K."/>
            <person name="Hibbett D.S."/>
            <person name="Grigoriev I.V."/>
        </authorList>
    </citation>
    <scope>NUCLEOTIDE SEQUENCE</scope>
    <source>
        <strain evidence="1">TFB10827</strain>
    </source>
</reference>
<name>A0ABQ8QJ94_9AGAR</name>
<organism evidence="1 2">
    <name type="scientific">Lentinula boryana</name>
    <dbReference type="NCBI Taxonomy" id="40481"/>
    <lineage>
        <taxon>Eukaryota</taxon>
        <taxon>Fungi</taxon>
        <taxon>Dikarya</taxon>
        <taxon>Basidiomycota</taxon>
        <taxon>Agaricomycotina</taxon>
        <taxon>Agaricomycetes</taxon>
        <taxon>Agaricomycetidae</taxon>
        <taxon>Agaricales</taxon>
        <taxon>Marasmiineae</taxon>
        <taxon>Omphalotaceae</taxon>
        <taxon>Lentinula</taxon>
    </lineage>
</organism>
<sequence>MMRPWSAEELIMANQLQPIRSKSKFLIEFHEKYGGCARDAYRLEADSDSMNSFDHKIRLKAKKLPRNIFESEYDIEAETNKFLGIDGVSDEASHNILSIFPNDDDDRTKFDVKCPTTYILDIVFAALSNSSTMAILDLFNGFVGSRHSGENAFAGYYYGNHFHESLVRRSCSCYLMGPPHRQRTSNQAKRHWSTIDTQVYTFSILRRGEDRVPTLYYTRRLAVLKEHTYYIPTSKVFPTFDSFYVKTSTHVVVFQSSVAKEHEVSEQGFRWLAQRGIRTVEYAYVSPSCVPKARLPFPAAVPDSLQYSNLNRYPPTVITAPHTATDPTAAASFGTLELGLVKIYHLLLDLTL</sequence>
<evidence type="ECO:0000313" key="1">
    <source>
        <dbReference type="EMBL" id="KAJ3998586.1"/>
    </source>
</evidence>
<dbReference type="EMBL" id="MU790556">
    <property type="protein sequence ID" value="KAJ3998586.1"/>
    <property type="molecule type" value="Genomic_DNA"/>
</dbReference>
<gene>
    <name evidence="1" type="ORF">F5050DRAFT_1202295</name>
</gene>
<comment type="caution">
    <text evidence="1">The sequence shown here is derived from an EMBL/GenBank/DDBJ whole genome shotgun (WGS) entry which is preliminary data.</text>
</comment>
<accession>A0ABQ8QJ94</accession>
<keyword evidence="2" id="KW-1185">Reference proteome</keyword>
<evidence type="ECO:0000313" key="2">
    <source>
        <dbReference type="Proteomes" id="UP001163828"/>
    </source>
</evidence>
<proteinExistence type="predicted"/>
<dbReference type="Proteomes" id="UP001163828">
    <property type="component" value="Unassembled WGS sequence"/>
</dbReference>